<evidence type="ECO:0000313" key="1">
    <source>
        <dbReference type="EMBL" id="MBX49665.1"/>
    </source>
</evidence>
<sequence>MTAIYDGFVSLPGFINCLNFCLQSIHLTKRIDC</sequence>
<reference evidence="1" key="1">
    <citation type="submission" date="2018-02" db="EMBL/GenBank/DDBJ databases">
        <title>Rhizophora mucronata_Transcriptome.</title>
        <authorList>
            <person name="Meera S.P."/>
            <person name="Sreeshan A."/>
            <person name="Augustine A."/>
        </authorList>
    </citation>
    <scope>NUCLEOTIDE SEQUENCE</scope>
    <source>
        <tissue evidence="1">Leaf</tissue>
    </source>
</reference>
<protein>
    <submittedName>
        <fullName evidence="1">Uncharacterized protein</fullName>
    </submittedName>
</protein>
<dbReference type="AlphaFoldDB" id="A0A2P2P4J3"/>
<dbReference type="EMBL" id="GGEC01069181">
    <property type="protein sequence ID" value="MBX49665.1"/>
    <property type="molecule type" value="Transcribed_RNA"/>
</dbReference>
<accession>A0A2P2P4J3</accession>
<proteinExistence type="predicted"/>
<organism evidence="1">
    <name type="scientific">Rhizophora mucronata</name>
    <name type="common">Asiatic mangrove</name>
    <dbReference type="NCBI Taxonomy" id="61149"/>
    <lineage>
        <taxon>Eukaryota</taxon>
        <taxon>Viridiplantae</taxon>
        <taxon>Streptophyta</taxon>
        <taxon>Embryophyta</taxon>
        <taxon>Tracheophyta</taxon>
        <taxon>Spermatophyta</taxon>
        <taxon>Magnoliopsida</taxon>
        <taxon>eudicotyledons</taxon>
        <taxon>Gunneridae</taxon>
        <taxon>Pentapetalae</taxon>
        <taxon>rosids</taxon>
        <taxon>fabids</taxon>
        <taxon>Malpighiales</taxon>
        <taxon>Rhizophoraceae</taxon>
        <taxon>Rhizophora</taxon>
    </lineage>
</organism>
<name>A0A2P2P4J3_RHIMU</name>